<keyword evidence="2" id="KW-1185">Reference proteome</keyword>
<protein>
    <submittedName>
        <fullName evidence="1">Uncharacterized protein</fullName>
    </submittedName>
</protein>
<dbReference type="AlphaFoldDB" id="A0A4Y2L9V6"/>
<evidence type="ECO:0000313" key="1">
    <source>
        <dbReference type="EMBL" id="GBN11481.1"/>
    </source>
</evidence>
<evidence type="ECO:0000313" key="2">
    <source>
        <dbReference type="Proteomes" id="UP000499080"/>
    </source>
</evidence>
<accession>A0A4Y2L9V6</accession>
<comment type="caution">
    <text evidence="1">The sequence shown here is derived from an EMBL/GenBank/DDBJ whole genome shotgun (WGS) entry which is preliminary data.</text>
</comment>
<reference evidence="1 2" key="1">
    <citation type="journal article" date="2019" name="Sci. Rep.">
        <title>Orb-weaving spider Araneus ventricosus genome elucidates the spidroin gene catalogue.</title>
        <authorList>
            <person name="Kono N."/>
            <person name="Nakamura H."/>
            <person name="Ohtoshi R."/>
            <person name="Moran D.A.P."/>
            <person name="Shinohara A."/>
            <person name="Yoshida Y."/>
            <person name="Fujiwara M."/>
            <person name="Mori M."/>
            <person name="Tomita M."/>
            <person name="Arakawa K."/>
        </authorList>
    </citation>
    <scope>NUCLEOTIDE SEQUENCE [LARGE SCALE GENOMIC DNA]</scope>
</reference>
<sequence length="87" mass="9312">MVNTLTFKALSRNHFASSPVSSGSARRNSRLQESTVCGAGETFHGKAPMLARTKTDRVATAILTQFRCSALTAPDPSPKGPVLRTNH</sequence>
<proteinExistence type="predicted"/>
<organism evidence="1 2">
    <name type="scientific">Araneus ventricosus</name>
    <name type="common">Orbweaver spider</name>
    <name type="synonym">Epeira ventricosa</name>
    <dbReference type="NCBI Taxonomy" id="182803"/>
    <lineage>
        <taxon>Eukaryota</taxon>
        <taxon>Metazoa</taxon>
        <taxon>Ecdysozoa</taxon>
        <taxon>Arthropoda</taxon>
        <taxon>Chelicerata</taxon>
        <taxon>Arachnida</taxon>
        <taxon>Araneae</taxon>
        <taxon>Araneomorphae</taxon>
        <taxon>Entelegynae</taxon>
        <taxon>Araneoidea</taxon>
        <taxon>Araneidae</taxon>
        <taxon>Araneus</taxon>
    </lineage>
</organism>
<dbReference type="EMBL" id="BGPR01005580">
    <property type="protein sequence ID" value="GBN11481.1"/>
    <property type="molecule type" value="Genomic_DNA"/>
</dbReference>
<gene>
    <name evidence="1" type="ORF">AVEN_125729_1</name>
</gene>
<dbReference type="Proteomes" id="UP000499080">
    <property type="component" value="Unassembled WGS sequence"/>
</dbReference>
<name>A0A4Y2L9V6_ARAVE</name>